<accession>A0A5J4NZV1</accession>
<gene>
    <name evidence="1" type="ORF">DEA37_0005040</name>
</gene>
<organism evidence="1 2">
    <name type="scientific">Paragonimus westermani</name>
    <dbReference type="NCBI Taxonomy" id="34504"/>
    <lineage>
        <taxon>Eukaryota</taxon>
        <taxon>Metazoa</taxon>
        <taxon>Spiralia</taxon>
        <taxon>Lophotrochozoa</taxon>
        <taxon>Platyhelminthes</taxon>
        <taxon>Trematoda</taxon>
        <taxon>Digenea</taxon>
        <taxon>Plagiorchiida</taxon>
        <taxon>Troglotremata</taxon>
        <taxon>Troglotrematidae</taxon>
        <taxon>Paragonimus</taxon>
    </lineage>
</organism>
<dbReference type="Proteomes" id="UP000324629">
    <property type="component" value="Unassembled WGS sequence"/>
</dbReference>
<proteinExistence type="predicted"/>
<name>A0A5J4NZV1_9TREM</name>
<protein>
    <submittedName>
        <fullName evidence="1">Uncharacterized protein</fullName>
    </submittedName>
</protein>
<keyword evidence="2" id="KW-1185">Reference proteome</keyword>
<evidence type="ECO:0000313" key="2">
    <source>
        <dbReference type="Proteomes" id="UP000324629"/>
    </source>
</evidence>
<comment type="caution">
    <text evidence="1">The sequence shown here is derived from an EMBL/GenBank/DDBJ whole genome shotgun (WGS) entry which is preliminary data.</text>
</comment>
<evidence type="ECO:0000313" key="1">
    <source>
        <dbReference type="EMBL" id="KAA3681001.1"/>
    </source>
</evidence>
<sequence>MSIATAIEQESLCAAVNNHHRRSMPSPCVEVHMVSDFHFVVALTMIGFRCLCFASLMGDRHIWMAGFRSEMKYSKSTAFRHTL</sequence>
<dbReference type="EMBL" id="QNGE01000302">
    <property type="protein sequence ID" value="KAA3681001.1"/>
    <property type="molecule type" value="Genomic_DNA"/>
</dbReference>
<dbReference type="AlphaFoldDB" id="A0A5J4NZV1"/>
<reference evidence="1 2" key="1">
    <citation type="journal article" date="2019" name="Gigascience">
        <title>Whole-genome sequence of the oriental lung fluke Paragonimus westermani.</title>
        <authorList>
            <person name="Oey H."/>
            <person name="Zakrzewski M."/>
            <person name="Narain K."/>
            <person name="Devi K.R."/>
            <person name="Agatsuma T."/>
            <person name="Nawaratna S."/>
            <person name="Gobert G.N."/>
            <person name="Jones M.K."/>
            <person name="Ragan M.A."/>
            <person name="McManus D.P."/>
            <person name="Krause L."/>
        </authorList>
    </citation>
    <scope>NUCLEOTIDE SEQUENCE [LARGE SCALE GENOMIC DNA]</scope>
    <source>
        <strain evidence="1 2">IND2009</strain>
    </source>
</reference>